<evidence type="ECO:0000313" key="1">
    <source>
        <dbReference type="EMBL" id="TFJ95376.1"/>
    </source>
</evidence>
<name>A0A4D9DCU9_9SAUR</name>
<dbReference type="AlphaFoldDB" id="A0A4D9DCU9"/>
<reference evidence="1 2" key="2">
    <citation type="submission" date="2019-04" db="EMBL/GenBank/DDBJ databases">
        <title>The genome sequence of big-headed turtle.</title>
        <authorList>
            <person name="Gong S."/>
        </authorList>
    </citation>
    <scope>NUCLEOTIDE SEQUENCE [LARGE SCALE GENOMIC DNA]</scope>
    <source>
        <strain evidence="1">DO16091913</strain>
        <tissue evidence="1">Muscle</tissue>
    </source>
</reference>
<evidence type="ECO:0000313" key="2">
    <source>
        <dbReference type="Proteomes" id="UP000297703"/>
    </source>
</evidence>
<keyword evidence="2" id="KW-1185">Reference proteome</keyword>
<dbReference type="EMBL" id="QXTE01008115">
    <property type="protein sequence ID" value="TFJ95376.1"/>
    <property type="molecule type" value="Genomic_DNA"/>
</dbReference>
<comment type="caution">
    <text evidence="1">The sequence shown here is derived from an EMBL/GenBank/DDBJ whole genome shotgun (WGS) entry which is preliminary data.</text>
</comment>
<gene>
    <name evidence="1" type="ORF">DR999_PMT23094</name>
</gene>
<accession>A0A4D9DCU9</accession>
<dbReference type="Proteomes" id="UP000297703">
    <property type="component" value="Unassembled WGS sequence"/>
</dbReference>
<reference evidence="1 2" key="1">
    <citation type="submission" date="2019-04" db="EMBL/GenBank/DDBJ databases">
        <title>Draft genome of the big-headed turtle Platysternon megacephalum.</title>
        <authorList>
            <person name="Gong S."/>
        </authorList>
    </citation>
    <scope>NUCLEOTIDE SEQUENCE [LARGE SCALE GENOMIC DNA]</scope>
    <source>
        <strain evidence="1">DO16091913</strain>
        <tissue evidence="1">Muscle</tissue>
    </source>
</reference>
<protein>
    <submittedName>
        <fullName evidence="1">Uncharacterized protein</fullName>
    </submittedName>
</protein>
<sequence>MAGTRARFSALPLCISALSRKWTNTMYVCMWEETALLGKSHSGTSSGSPGAGFFHYRSCALILNGILPHPVPGVRASAVALSQCNSVQWGFGKYSPTTGL</sequence>
<organism evidence="1 2">
    <name type="scientific">Platysternon megacephalum</name>
    <name type="common">big-headed turtle</name>
    <dbReference type="NCBI Taxonomy" id="55544"/>
    <lineage>
        <taxon>Eukaryota</taxon>
        <taxon>Metazoa</taxon>
        <taxon>Chordata</taxon>
        <taxon>Craniata</taxon>
        <taxon>Vertebrata</taxon>
        <taxon>Euteleostomi</taxon>
        <taxon>Archelosauria</taxon>
        <taxon>Testudinata</taxon>
        <taxon>Testudines</taxon>
        <taxon>Cryptodira</taxon>
        <taxon>Durocryptodira</taxon>
        <taxon>Testudinoidea</taxon>
        <taxon>Platysternidae</taxon>
        <taxon>Platysternon</taxon>
    </lineage>
</organism>
<proteinExistence type="predicted"/>